<evidence type="ECO:0000256" key="1">
    <source>
        <dbReference type="SAM" id="MobiDB-lite"/>
    </source>
</evidence>
<feature type="region of interest" description="Disordered" evidence="1">
    <location>
        <begin position="1"/>
        <end position="47"/>
    </location>
</feature>
<name>A0ABY6BEB4_9GAMM</name>
<accession>A0ABY6BEB4</accession>
<organism evidence="2 3">
    <name type="scientific">Tahibacter amnicola</name>
    <dbReference type="NCBI Taxonomy" id="2976241"/>
    <lineage>
        <taxon>Bacteria</taxon>
        <taxon>Pseudomonadati</taxon>
        <taxon>Pseudomonadota</taxon>
        <taxon>Gammaproteobacteria</taxon>
        <taxon>Lysobacterales</taxon>
        <taxon>Rhodanobacteraceae</taxon>
        <taxon>Tahibacter</taxon>
    </lineage>
</organism>
<dbReference type="EMBL" id="CP104694">
    <property type="protein sequence ID" value="UXI67936.1"/>
    <property type="molecule type" value="Genomic_DNA"/>
</dbReference>
<protein>
    <submittedName>
        <fullName evidence="2">Uncharacterized protein</fullName>
    </submittedName>
</protein>
<evidence type="ECO:0000313" key="3">
    <source>
        <dbReference type="Proteomes" id="UP001064632"/>
    </source>
</evidence>
<dbReference type="RefSeq" id="WP_261694905.1">
    <property type="nucleotide sequence ID" value="NZ_CP104694.1"/>
</dbReference>
<proteinExistence type="predicted"/>
<reference evidence="2" key="1">
    <citation type="submission" date="2022-09" db="EMBL/GenBank/DDBJ databases">
        <title>Tahibacter sp. nov., isolated from a fresh water.</title>
        <authorList>
            <person name="Baek J.H."/>
            <person name="Lee J.K."/>
            <person name="Kim J.M."/>
            <person name="Jeon C.O."/>
        </authorList>
    </citation>
    <scope>NUCLEOTIDE SEQUENCE</scope>
    <source>
        <strain evidence="2">W38</strain>
    </source>
</reference>
<keyword evidence="3" id="KW-1185">Reference proteome</keyword>
<sequence>MRRIRSPTDAATERARREAAVRDHMLDDHPDPEDAVFTAPERGTGGI</sequence>
<evidence type="ECO:0000313" key="2">
    <source>
        <dbReference type="EMBL" id="UXI67936.1"/>
    </source>
</evidence>
<dbReference type="Proteomes" id="UP001064632">
    <property type="component" value="Chromosome"/>
</dbReference>
<gene>
    <name evidence="2" type="ORF">N4264_24950</name>
</gene>
<feature type="compositionally biased region" description="Basic and acidic residues" evidence="1">
    <location>
        <begin position="11"/>
        <end position="29"/>
    </location>
</feature>